<sequence length="104" mass="12112">MINEFITKFKNDVEHQLIVYIDDEFANANPQLINTFNEYIDEKLIHENAVCSIVVCIDDKNNERAIFKSADYFITNRSMDTILRSCYADENNVRIISGVDKPIF</sequence>
<reference evidence="1" key="1">
    <citation type="submission" date="2019-08" db="EMBL/GenBank/DDBJ databases">
        <authorList>
            <person name="Kucharzyk K."/>
            <person name="Murdoch R.W."/>
            <person name="Higgins S."/>
            <person name="Loffler F."/>
        </authorList>
    </citation>
    <scope>NUCLEOTIDE SEQUENCE</scope>
</reference>
<name>A0A644XZH4_9ZZZZ</name>
<dbReference type="AlphaFoldDB" id="A0A644XZH4"/>
<organism evidence="1">
    <name type="scientific">bioreactor metagenome</name>
    <dbReference type="NCBI Taxonomy" id="1076179"/>
    <lineage>
        <taxon>unclassified sequences</taxon>
        <taxon>metagenomes</taxon>
        <taxon>ecological metagenomes</taxon>
    </lineage>
</organism>
<protein>
    <submittedName>
        <fullName evidence="1">Uncharacterized protein</fullName>
    </submittedName>
</protein>
<evidence type="ECO:0000313" key="1">
    <source>
        <dbReference type="EMBL" id="MPM21061.1"/>
    </source>
</evidence>
<comment type="caution">
    <text evidence="1">The sequence shown here is derived from an EMBL/GenBank/DDBJ whole genome shotgun (WGS) entry which is preliminary data.</text>
</comment>
<accession>A0A644XZH4</accession>
<gene>
    <name evidence="1" type="ORF">SDC9_67504</name>
</gene>
<proteinExistence type="predicted"/>
<dbReference type="EMBL" id="VSSQ01003513">
    <property type="protein sequence ID" value="MPM21061.1"/>
    <property type="molecule type" value="Genomic_DNA"/>
</dbReference>